<comment type="similarity">
    <text evidence="1">Belongs to the FlgM family.</text>
</comment>
<evidence type="ECO:0000256" key="8">
    <source>
        <dbReference type="ARBA" id="ARBA00030117"/>
    </source>
</evidence>
<evidence type="ECO:0000256" key="3">
    <source>
        <dbReference type="ARBA" id="ARBA00022491"/>
    </source>
</evidence>
<dbReference type="EMBL" id="BMXR01000004">
    <property type="protein sequence ID" value="GGX50442.1"/>
    <property type="molecule type" value="Genomic_DNA"/>
</dbReference>
<feature type="compositionally biased region" description="Basic and acidic residues" evidence="9">
    <location>
        <begin position="30"/>
        <end position="46"/>
    </location>
</feature>
<dbReference type="NCBIfam" id="TIGR03824">
    <property type="entry name" value="FlgM_jcvi"/>
    <property type="match status" value="1"/>
</dbReference>
<sequence>MAMNINGLPPGQSGTAKTRQNESAEQVKNAPEKSGTETASKDDVVELSDRAQVLRSVNSKMQNLPDIDQEKVDRIRSAIQNGDYKIDYDKLAAAFRRFESGL</sequence>
<dbReference type="InterPro" id="IPR035890">
    <property type="entry name" value="Anti-sigma-28_factor_FlgM_sf"/>
</dbReference>
<comment type="caution">
    <text evidence="11">The sequence shown here is derived from an EMBL/GenBank/DDBJ whole genome shotgun (WGS) entry which is preliminary data.</text>
</comment>
<evidence type="ECO:0000256" key="9">
    <source>
        <dbReference type="SAM" id="MobiDB-lite"/>
    </source>
</evidence>
<evidence type="ECO:0000259" key="10">
    <source>
        <dbReference type="Pfam" id="PF04316"/>
    </source>
</evidence>
<dbReference type="Pfam" id="PF04316">
    <property type="entry name" value="FlgM"/>
    <property type="match status" value="1"/>
</dbReference>
<gene>
    <name evidence="11" type="ORF">GCM10007392_16990</name>
</gene>
<proteinExistence type="inferred from homology"/>
<keyword evidence="12" id="KW-1185">Reference proteome</keyword>
<keyword evidence="5" id="KW-0805">Transcription regulation</keyword>
<feature type="domain" description="Anti-sigma-28 factor FlgM C-terminal" evidence="10">
    <location>
        <begin position="43"/>
        <end position="93"/>
    </location>
</feature>
<evidence type="ECO:0000256" key="6">
    <source>
        <dbReference type="ARBA" id="ARBA00023163"/>
    </source>
</evidence>
<dbReference type="InterPro" id="IPR007412">
    <property type="entry name" value="FlgM"/>
</dbReference>
<feature type="region of interest" description="Disordered" evidence="9">
    <location>
        <begin position="1"/>
        <end position="46"/>
    </location>
</feature>
<dbReference type="AlphaFoldDB" id="A0A918N9D8"/>
<evidence type="ECO:0000256" key="2">
    <source>
        <dbReference type="ARBA" id="ARBA00017823"/>
    </source>
</evidence>
<protein>
    <recommendedName>
        <fullName evidence="2">Negative regulator of flagellin synthesis</fullName>
    </recommendedName>
    <alternativeName>
        <fullName evidence="8">Anti-sigma-28 factor</fullName>
    </alternativeName>
</protein>
<evidence type="ECO:0000313" key="11">
    <source>
        <dbReference type="EMBL" id="GGX50442.1"/>
    </source>
</evidence>
<dbReference type="GO" id="GO:0044781">
    <property type="term" value="P:bacterial-type flagellum organization"/>
    <property type="evidence" value="ECO:0007669"/>
    <property type="project" value="UniProtKB-KW"/>
</dbReference>
<accession>A0A918N9D8</accession>
<keyword evidence="3" id="KW-0678">Repressor</keyword>
<dbReference type="GO" id="GO:0045892">
    <property type="term" value="P:negative regulation of DNA-templated transcription"/>
    <property type="evidence" value="ECO:0007669"/>
    <property type="project" value="InterPro"/>
</dbReference>
<evidence type="ECO:0000256" key="4">
    <source>
        <dbReference type="ARBA" id="ARBA00022795"/>
    </source>
</evidence>
<dbReference type="Proteomes" id="UP000626148">
    <property type="component" value="Unassembled WGS sequence"/>
</dbReference>
<evidence type="ECO:0000256" key="5">
    <source>
        <dbReference type="ARBA" id="ARBA00023015"/>
    </source>
</evidence>
<keyword evidence="6" id="KW-0804">Transcription</keyword>
<comment type="function">
    <text evidence="7">Responsible for the coupling of flagellin expression to flagellar assembly by preventing expression of the flagellin genes when a component of the middle class of proteins is defective. It negatively regulates flagellar genes by inhibiting the activity of FliA by directly binding to FliA.</text>
</comment>
<reference evidence="11" key="2">
    <citation type="submission" date="2020-09" db="EMBL/GenBank/DDBJ databases">
        <authorList>
            <person name="Sun Q."/>
            <person name="Kim S."/>
        </authorList>
    </citation>
    <scope>NUCLEOTIDE SEQUENCE</scope>
    <source>
        <strain evidence="11">KCTC 22169</strain>
    </source>
</reference>
<reference evidence="11" key="1">
    <citation type="journal article" date="2014" name="Int. J. Syst. Evol. Microbiol.">
        <title>Complete genome sequence of Corynebacterium casei LMG S-19264T (=DSM 44701T), isolated from a smear-ripened cheese.</title>
        <authorList>
            <consortium name="US DOE Joint Genome Institute (JGI-PGF)"/>
            <person name="Walter F."/>
            <person name="Albersmeier A."/>
            <person name="Kalinowski J."/>
            <person name="Ruckert C."/>
        </authorList>
    </citation>
    <scope>NUCLEOTIDE SEQUENCE</scope>
    <source>
        <strain evidence="11">KCTC 22169</strain>
    </source>
</reference>
<evidence type="ECO:0000256" key="1">
    <source>
        <dbReference type="ARBA" id="ARBA00005322"/>
    </source>
</evidence>
<feature type="compositionally biased region" description="Polar residues" evidence="9">
    <location>
        <begin position="12"/>
        <end position="26"/>
    </location>
</feature>
<dbReference type="InterPro" id="IPR031316">
    <property type="entry name" value="FlgM_C"/>
</dbReference>
<keyword evidence="4" id="KW-1005">Bacterial flagellum biogenesis</keyword>
<name>A0A918N9D8_9GAMM</name>
<dbReference type="RefSeq" id="WP_189608125.1">
    <property type="nucleotide sequence ID" value="NZ_BMXR01000004.1"/>
</dbReference>
<evidence type="ECO:0000256" key="7">
    <source>
        <dbReference type="ARBA" id="ARBA00024739"/>
    </source>
</evidence>
<evidence type="ECO:0000313" key="12">
    <source>
        <dbReference type="Proteomes" id="UP000626148"/>
    </source>
</evidence>
<dbReference type="SUPFAM" id="SSF101498">
    <property type="entry name" value="Anti-sigma factor FlgM"/>
    <property type="match status" value="1"/>
</dbReference>
<organism evidence="11 12">
    <name type="scientific">Saccharospirillum salsuginis</name>
    <dbReference type="NCBI Taxonomy" id="418750"/>
    <lineage>
        <taxon>Bacteria</taxon>
        <taxon>Pseudomonadati</taxon>
        <taxon>Pseudomonadota</taxon>
        <taxon>Gammaproteobacteria</taxon>
        <taxon>Oceanospirillales</taxon>
        <taxon>Saccharospirillaceae</taxon>
        <taxon>Saccharospirillum</taxon>
    </lineage>
</organism>